<evidence type="ECO:0008006" key="4">
    <source>
        <dbReference type="Google" id="ProtNLM"/>
    </source>
</evidence>
<reference evidence="2 3" key="1">
    <citation type="submission" date="2019-07" db="EMBL/GenBank/DDBJ databases">
        <title>Whole genome shotgun sequence of Aeromicrobium flavum NBRC 107625.</title>
        <authorList>
            <person name="Hosoyama A."/>
            <person name="Uohara A."/>
            <person name="Ohji S."/>
            <person name="Ichikawa N."/>
        </authorList>
    </citation>
    <scope>NUCLEOTIDE SEQUENCE [LARGE SCALE GENOMIC DNA]</scope>
    <source>
        <strain evidence="2 3">NBRC 107625</strain>
    </source>
</reference>
<dbReference type="RefSeq" id="WP_186813845.1">
    <property type="nucleotide sequence ID" value="NZ_BAAAYQ010000001.1"/>
</dbReference>
<comment type="caution">
    <text evidence="2">The sequence shown here is derived from an EMBL/GenBank/DDBJ whole genome shotgun (WGS) entry which is preliminary data.</text>
</comment>
<dbReference type="EMBL" id="BJZQ01000004">
    <property type="protein sequence ID" value="GEO88986.1"/>
    <property type="molecule type" value="Genomic_DNA"/>
</dbReference>
<sequence>MKKLVLLTAVAIGYVLGTRAGRGRYEQIKRQADKVWHADPVQNAAHKAQDTATTTAADVGHRVAETAKDVSSTVTEKVRSTGGKGDDKVSATPEPEASAPSYSTSSEGLRAGAAEADAKSAYDINEAGSDDLASSPNPLSDAKPEKGSPA</sequence>
<accession>A0A512HU58</accession>
<protein>
    <recommendedName>
        <fullName evidence="4">Protoporphyrinogen oxidase</fullName>
    </recommendedName>
</protein>
<evidence type="ECO:0000256" key="1">
    <source>
        <dbReference type="SAM" id="MobiDB-lite"/>
    </source>
</evidence>
<feature type="compositionally biased region" description="Basic and acidic residues" evidence="1">
    <location>
        <begin position="76"/>
        <end position="89"/>
    </location>
</feature>
<proteinExistence type="predicted"/>
<dbReference type="Proteomes" id="UP000321769">
    <property type="component" value="Unassembled WGS sequence"/>
</dbReference>
<evidence type="ECO:0000313" key="2">
    <source>
        <dbReference type="EMBL" id="GEO88986.1"/>
    </source>
</evidence>
<name>A0A512HU58_9ACTN</name>
<organism evidence="2 3">
    <name type="scientific">Aeromicrobium flavum</name>
    <dbReference type="NCBI Taxonomy" id="416568"/>
    <lineage>
        <taxon>Bacteria</taxon>
        <taxon>Bacillati</taxon>
        <taxon>Actinomycetota</taxon>
        <taxon>Actinomycetes</taxon>
        <taxon>Propionibacteriales</taxon>
        <taxon>Nocardioidaceae</taxon>
        <taxon>Aeromicrobium</taxon>
    </lineage>
</organism>
<evidence type="ECO:0000313" key="3">
    <source>
        <dbReference type="Proteomes" id="UP000321769"/>
    </source>
</evidence>
<keyword evidence="3" id="KW-1185">Reference proteome</keyword>
<gene>
    <name evidence="2" type="ORF">AFL01nite_13130</name>
</gene>
<feature type="region of interest" description="Disordered" evidence="1">
    <location>
        <begin position="64"/>
        <end position="150"/>
    </location>
</feature>
<dbReference type="AlphaFoldDB" id="A0A512HU58"/>